<dbReference type="RefSeq" id="WP_009452579.1">
    <property type="nucleotide sequence ID" value="NZ_CBDDPV010000002.1"/>
</dbReference>
<accession>A0ABS7RHH5</accession>
<comment type="caution">
    <text evidence="2">The sequence shown here is derived from an EMBL/GenBank/DDBJ whole genome shotgun (WGS) entry which is preliminary data.</text>
</comment>
<feature type="signal peptide" evidence="1">
    <location>
        <begin position="1"/>
        <end position="19"/>
    </location>
</feature>
<dbReference type="Proteomes" id="UP000777661">
    <property type="component" value="Unassembled WGS sequence"/>
</dbReference>
<evidence type="ECO:0000256" key="1">
    <source>
        <dbReference type="SAM" id="SignalP"/>
    </source>
</evidence>
<protein>
    <submittedName>
        <fullName evidence="2">Uncharacterized protein</fullName>
    </submittedName>
</protein>
<evidence type="ECO:0000313" key="3">
    <source>
        <dbReference type="Proteomes" id="UP000777661"/>
    </source>
</evidence>
<organism evidence="2 3">
    <name type="scientific">Nitratireductor rhodophyticola</name>
    <dbReference type="NCBI Taxonomy" id="2854036"/>
    <lineage>
        <taxon>Bacteria</taxon>
        <taxon>Pseudomonadati</taxon>
        <taxon>Pseudomonadota</taxon>
        <taxon>Alphaproteobacteria</taxon>
        <taxon>Hyphomicrobiales</taxon>
        <taxon>Phyllobacteriaceae</taxon>
        <taxon>Nitratireductor</taxon>
    </lineage>
</organism>
<proteinExistence type="predicted"/>
<feature type="chain" id="PRO_5045758076" evidence="1">
    <location>
        <begin position="20"/>
        <end position="104"/>
    </location>
</feature>
<keyword evidence="1" id="KW-0732">Signal</keyword>
<evidence type="ECO:0000313" key="2">
    <source>
        <dbReference type="EMBL" id="MBY8918920.1"/>
    </source>
</evidence>
<dbReference type="EMBL" id="JAHSQO010000008">
    <property type="protein sequence ID" value="MBY8918920.1"/>
    <property type="molecule type" value="Genomic_DNA"/>
</dbReference>
<name>A0ABS7RHH5_9HYPH</name>
<gene>
    <name evidence="2" type="ORF">KVG22_20130</name>
</gene>
<reference evidence="2 3" key="1">
    <citation type="submission" date="2021-06" db="EMBL/GenBank/DDBJ databases">
        <title>Nitratireductor porphyridii sp. nov., isolated from a small marine red alga, Porphyridium purpureum in South Korea.</title>
        <authorList>
            <person name="Kim K.H."/>
            <person name="Kristyanto S."/>
            <person name="Jeon C.O."/>
        </authorList>
    </citation>
    <scope>NUCLEOTIDE SEQUENCE [LARGE SCALE GENOMIC DNA]</scope>
    <source>
        <strain evidence="2 3">R6</strain>
    </source>
</reference>
<sequence>MILVLVLGAMMPAVIQSHADMTSTKVTDQVHEVLAADKTAAMKCCQKSKSGMDNRQGNCAADCHYLPEFTPLQNSPVLASVEIPAQSETLLEVIYFQMRPPISI</sequence>
<keyword evidence="3" id="KW-1185">Reference proteome</keyword>